<dbReference type="InterPro" id="IPR051923">
    <property type="entry name" value="Glycosyl_Hydrolase_39"/>
</dbReference>
<dbReference type="SUPFAM" id="SSF51445">
    <property type="entry name" value="(Trans)glycosidases"/>
    <property type="match status" value="1"/>
</dbReference>
<dbReference type="InterPro" id="IPR017853">
    <property type="entry name" value="GH"/>
</dbReference>
<dbReference type="Pfam" id="PF11790">
    <property type="entry name" value="Glyco_hydro_cc"/>
    <property type="match status" value="1"/>
</dbReference>
<protein>
    <recommendedName>
        <fullName evidence="1">Asl1-like glycosyl hydrolase catalytic domain-containing protein</fullName>
    </recommendedName>
</protein>
<accession>A0A2M8NYK2</accession>
<sequence length="715" mass="79051">MTLRQYRCIVNSLNIRSQPSTQAAFRTGQTLRRNEIITVADSRRAESDGYLWLNFERGWCAARSLDGRSIFMTDGVPQRERLWGINIDPNNPTANPPPEALRGLGWVRFVLHIDSRNEPPERAFAFYDPIIRAYSQSSTRILLILLQDTFLGNMPWVNGDWTRYARDFAARAGQIAARYRGQVAAYQIWNEGDLDGAPTSRYIAPEDYATLLLLTSKAILQADPAALIISGGLASGATSGIEYMRAVRRALGGALPVDGIAVHPYGHIPPFPNVAPFPNYTGSLDALMRQFTDAFPDKPIWITEIGVARVDVNNQTFWSRIANYMDKTIDFLRDTYMHALGAVIWFAWNDTMDEAGIVNVRGEPKNPIFSTFFQNLHADYPIYERQNTPFANSIALAHLATDSLPDPNAEAFAARLQTNAPNVSALLLWCSNGTAWLGGNGALAVRNATDLSRIADALVNTRVRLHAWHGLQGGNLSAEVSQIVQAALANGVRSVVLDLDPQRLLLRDSASIRTFMIALRRALPPETRIGVSFDGRPATFSAINLKEWLPFVDSWHPKVWYGDWNGRPAALIGQTLSALRQYRKPIVILTQFGHEGDMREAGRAALEPQQGAAGIIFWRLGTASPAQLAAVRGVAMPWLAGYTPTSTLGTLAVRTTAPLRIRAIPSESGEILGQLLPNEPVSVLERLSTPPLEWIRHRRGWSVARNTATGEVYLS</sequence>
<proteinExistence type="predicted"/>
<evidence type="ECO:0000313" key="2">
    <source>
        <dbReference type="EMBL" id="PJF30376.1"/>
    </source>
</evidence>
<evidence type="ECO:0000259" key="1">
    <source>
        <dbReference type="Pfam" id="PF11790"/>
    </source>
</evidence>
<dbReference type="GO" id="GO:0004553">
    <property type="term" value="F:hydrolase activity, hydrolyzing O-glycosyl compounds"/>
    <property type="evidence" value="ECO:0007669"/>
    <property type="project" value="TreeGrafter"/>
</dbReference>
<dbReference type="PANTHER" id="PTHR12631">
    <property type="entry name" value="ALPHA-L-IDURONIDASE"/>
    <property type="match status" value="1"/>
</dbReference>
<dbReference type="Proteomes" id="UP000228921">
    <property type="component" value="Unassembled WGS sequence"/>
</dbReference>
<dbReference type="Gene3D" id="3.20.20.80">
    <property type="entry name" value="Glycosidases"/>
    <property type="match status" value="1"/>
</dbReference>
<reference evidence="2 3" key="1">
    <citation type="submission" date="2017-11" db="EMBL/GenBank/DDBJ databases">
        <title>Evolution of Phototrophy in the Chloroflexi Phylum Driven by Horizontal Gene Transfer.</title>
        <authorList>
            <person name="Ward L.M."/>
            <person name="Hemp J."/>
            <person name="Shih P.M."/>
            <person name="Mcglynn S.E."/>
            <person name="Fischer W."/>
        </authorList>
    </citation>
    <scope>NUCLEOTIDE SEQUENCE [LARGE SCALE GENOMIC DNA]</scope>
    <source>
        <strain evidence="2">CP2_2F</strain>
    </source>
</reference>
<gene>
    <name evidence="2" type="ORF">CUN51_08180</name>
</gene>
<dbReference type="AlphaFoldDB" id="A0A2M8NYK2"/>
<dbReference type="EMBL" id="PGTK01000011">
    <property type="protein sequence ID" value="PJF30376.1"/>
    <property type="molecule type" value="Genomic_DNA"/>
</dbReference>
<feature type="domain" description="Asl1-like glycosyl hydrolase catalytic" evidence="1">
    <location>
        <begin position="189"/>
        <end position="347"/>
    </location>
</feature>
<name>A0A2M8NYK2_9CHLR</name>
<dbReference type="PANTHER" id="PTHR12631:SF10">
    <property type="entry name" value="BETA-XYLOSIDASE-LIKE PROTEIN-RELATED"/>
    <property type="match status" value="1"/>
</dbReference>
<dbReference type="InterPro" id="IPR024655">
    <property type="entry name" value="Asl1_glyco_hydro_catalytic"/>
</dbReference>
<evidence type="ECO:0000313" key="3">
    <source>
        <dbReference type="Proteomes" id="UP000228921"/>
    </source>
</evidence>
<comment type="caution">
    <text evidence="2">The sequence shown here is derived from an EMBL/GenBank/DDBJ whole genome shotgun (WGS) entry which is preliminary data.</text>
</comment>
<organism evidence="2 3">
    <name type="scientific">Candidatus Thermofonsia Clade 1 bacterium</name>
    <dbReference type="NCBI Taxonomy" id="2364210"/>
    <lineage>
        <taxon>Bacteria</taxon>
        <taxon>Bacillati</taxon>
        <taxon>Chloroflexota</taxon>
        <taxon>Candidatus Thermofontia</taxon>
        <taxon>Candidatus Thermofonsia Clade 1</taxon>
    </lineage>
</organism>